<dbReference type="RefSeq" id="WP_285274437.1">
    <property type="nucleotide sequence ID" value="NZ_JASNVW010000008.1"/>
</dbReference>
<accession>A0ABD4ZBJ1</accession>
<dbReference type="Proteomes" id="UP001529235">
    <property type="component" value="Unassembled WGS sequence"/>
</dbReference>
<dbReference type="Gene3D" id="3.40.50.300">
    <property type="entry name" value="P-loop containing nucleotide triphosphate hydrolases"/>
    <property type="match status" value="1"/>
</dbReference>
<evidence type="ECO:0000256" key="3">
    <source>
        <dbReference type="ARBA" id="ARBA00022741"/>
    </source>
</evidence>
<dbReference type="InterPro" id="IPR050319">
    <property type="entry name" value="ABC_transp_ATP-bind"/>
</dbReference>
<sequence>MSDNVIEAKNIVVKFYIRRGLRRIGFAAVDNVSIAVPKGSIFGLIGESGSGKTTLGKVTLALIKPTKGEVLFQGRNIFDMDKKEFKKYRVNAQYIPQDPYASINPYKRVRDILTDIAKYHKLALNNKEALDMAIDIMNKVGLNPPERYLDKYPFQLSGGERQRVSIARALMLKPAYIVADEPVTMLDASLKASIVKTIKDMVREIGSSLLFITHEITLLQFFGPSTLVAVMYLGKLVEQATLKELLEEPLHPYTQALISAIPVPDPKARETRKLILSGTTPSPLNKPQGCPLSNRCPFAMDICRKEEPQLKQVSPTHFVACHLR</sequence>
<feature type="domain" description="ABC transporter" evidence="5">
    <location>
        <begin position="6"/>
        <end position="258"/>
    </location>
</feature>
<evidence type="ECO:0000313" key="7">
    <source>
        <dbReference type="Proteomes" id="UP001529235"/>
    </source>
</evidence>
<dbReference type="Pfam" id="PF00005">
    <property type="entry name" value="ABC_tran"/>
    <property type="match status" value="1"/>
</dbReference>
<dbReference type="InterPro" id="IPR003439">
    <property type="entry name" value="ABC_transporter-like_ATP-bd"/>
</dbReference>
<dbReference type="InterPro" id="IPR017871">
    <property type="entry name" value="ABC_transporter-like_CS"/>
</dbReference>
<dbReference type="SMART" id="SM00382">
    <property type="entry name" value="AAA"/>
    <property type="match status" value="1"/>
</dbReference>
<evidence type="ECO:0000256" key="4">
    <source>
        <dbReference type="ARBA" id="ARBA00022840"/>
    </source>
</evidence>
<dbReference type="EMBL" id="JASNVW010000008">
    <property type="protein sequence ID" value="MDK6029453.1"/>
    <property type="molecule type" value="Genomic_DNA"/>
</dbReference>
<dbReference type="Pfam" id="PF08352">
    <property type="entry name" value="oligo_HPY"/>
    <property type="match status" value="1"/>
</dbReference>
<keyword evidence="2" id="KW-0813">Transport</keyword>
<dbReference type="NCBIfam" id="TIGR01727">
    <property type="entry name" value="oligo_HPY"/>
    <property type="match status" value="1"/>
</dbReference>
<proteinExistence type="inferred from homology"/>
<dbReference type="FunFam" id="3.40.50.300:FF:000016">
    <property type="entry name" value="Oligopeptide ABC transporter ATP-binding component"/>
    <property type="match status" value="1"/>
</dbReference>
<reference evidence="6 7" key="1">
    <citation type="submission" date="2023-05" db="EMBL/GenBank/DDBJ databases">
        <title>A new hyperthermophilic archaea 'Ignisphaera cupida' sp. nov. and description of the family 'Ignisphaeraceae' fam. nov.</title>
        <authorList>
            <person name="Podosokorskaya O.A."/>
            <person name="Elcheninov A.G."/>
            <person name="Klukina A."/>
            <person name="Merkel A.Y."/>
        </authorList>
    </citation>
    <scope>NUCLEOTIDE SEQUENCE [LARGE SCALE GENOMIC DNA]</scope>
    <source>
        <strain evidence="6 7">4213-co</strain>
    </source>
</reference>
<evidence type="ECO:0000313" key="6">
    <source>
        <dbReference type="EMBL" id="MDK6029453.1"/>
    </source>
</evidence>
<keyword evidence="7" id="KW-1185">Reference proteome</keyword>
<keyword evidence="4 6" id="KW-0067">ATP-binding</keyword>
<comment type="similarity">
    <text evidence="1">Belongs to the ABC transporter superfamily.</text>
</comment>
<evidence type="ECO:0000256" key="2">
    <source>
        <dbReference type="ARBA" id="ARBA00022448"/>
    </source>
</evidence>
<dbReference type="InterPro" id="IPR003593">
    <property type="entry name" value="AAA+_ATPase"/>
</dbReference>
<dbReference type="AlphaFoldDB" id="A0ABD4ZBJ1"/>
<dbReference type="PANTHER" id="PTHR43776">
    <property type="entry name" value="TRANSPORT ATP-BINDING PROTEIN"/>
    <property type="match status" value="1"/>
</dbReference>
<dbReference type="SUPFAM" id="SSF52540">
    <property type="entry name" value="P-loop containing nucleoside triphosphate hydrolases"/>
    <property type="match status" value="1"/>
</dbReference>
<dbReference type="PANTHER" id="PTHR43776:SF7">
    <property type="entry name" value="D,D-DIPEPTIDE TRANSPORT ATP-BINDING PROTEIN DDPF-RELATED"/>
    <property type="match status" value="1"/>
</dbReference>
<dbReference type="GO" id="GO:0005524">
    <property type="term" value="F:ATP binding"/>
    <property type="evidence" value="ECO:0007669"/>
    <property type="project" value="UniProtKB-KW"/>
</dbReference>
<protein>
    <submittedName>
        <fullName evidence="6">ABC transporter ATP-binding protein</fullName>
    </submittedName>
</protein>
<dbReference type="PROSITE" id="PS50893">
    <property type="entry name" value="ABC_TRANSPORTER_2"/>
    <property type="match status" value="1"/>
</dbReference>
<comment type="caution">
    <text evidence="6">The sequence shown here is derived from an EMBL/GenBank/DDBJ whole genome shotgun (WGS) entry which is preliminary data.</text>
</comment>
<dbReference type="InterPro" id="IPR013563">
    <property type="entry name" value="Oligopep_ABC_C"/>
</dbReference>
<gene>
    <name evidence="6" type="ORF">QPL79_08760</name>
</gene>
<organism evidence="6 7">
    <name type="scientific">Ignisphaera cupida</name>
    <dbReference type="NCBI Taxonomy" id="3050454"/>
    <lineage>
        <taxon>Archaea</taxon>
        <taxon>Thermoproteota</taxon>
        <taxon>Thermoprotei</taxon>
        <taxon>Desulfurococcales</taxon>
        <taxon>Desulfurococcaceae</taxon>
        <taxon>Ignisphaera</taxon>
    </lineage>
</organism>
<dbReference type="InterPro" id="IPR027417">
    <property type="entry name" value="P-loop_NTPase"/>
</dbReference>
<evidence type="ECO:0000256" key="1">
    <source>
        <dbReference type="ARBA" id="ARBA00005417"/>
    </source>
</evidence>
<name>A0ABD4ZBJ1_9CREN</name>
<evidence type="ECO:0000259" key="5">
    <source>
        <dbReference type="PROSITE" id="PS50893"/>
    </source>
</evidence>
<dbReference type="CDD" id="cd03257">
    <property type="entry name" value="ABC_NikE_OppD_transporters"/>
    <property type="match status" value="1"/>
</dbReference>
<keyword evidence="3" id="KW-0547">Nucleotide-binding</keyword>
<dbReference type="PROSITE" id="PS00211">
    <property type="entry name" value="ABC_TRANSPORTER_1"/>
    <property type="match status" value="1"/>
</dbReference>
<dbReference type="GO" id="GO:0055085">
    <property type="term" value="P:transmembrane transport"/>
    <property type="evidence" value="ECO:0007669"/>
    <property type="project" value="UniProtKB-ARBA"/>
</dbReference>